<protein>
    <submittedName>
        <fullName evidence="2">Uncharacterized protein</fullName>
    </submittedName>
</protein>
<evidence type="ECO:0000313" key="3">
    <source>
        <dbReference type="Proteomes" id="UP000557392"/>
    </source>
</evidence>
<accession>A0A7W6JQV6</accession>
<dbReference type="RefSeq" id="WP_183994034.1">
    <property type="nucleotide sequence ID" value="NZ_JACIEH010000001.1"/>
</dbReference>
<name>A0A7W6JQV6_9SPHN</name>
<sequence length="56" mass="6771">MQRQLVLEGYAPRRHPFRRYVRRAVAQQRKLRDDSDVKLFALSFTAFFVCFFTFIA</sequence>
<evidence type="ECO:0000256" key="1">
    <source>
        <dbReference type="SAM" id="Phobius"/>
    </source>
</evidence>
<evidence type="ECO:0000313" key="2">
    <source>
        <dbReference type="EMBL" id="MBB4096841.1"/>
    </source>
</evidence>
<feature type="transmembrane region" description="Helical" evidence="1">
    <location>
        <begin position="37"/>
        <end position="55"/>
    </location>
</feature>
<comment type="caution">
    <text evidence="2">The sequence shown here is derived from an EMBL/GenBank/DDBJ whole genome shotgun (WGS) entry which is preliminary data.</text>
</comment>
<keyword evidence="1" id="KW-1133">Transmembrane helix</keyword>
<keyword evidence="1" id="KW-0472">Membrane</keyword>
<dbReference type="EMBL" id="JACIEH010000001">
    <property type="protein sequence ID" value="MBB4096841.1"/>
    <property type="molecule type" value="Genomic_DNA"/>
</dbReference>
<gene>
    <name evidence="2" type="ORF">GGR46_000374</name>
</gene>
<keyword evidence="1" id="KW-0812">Transmembrane</keyword>
<dbReference type="AlphaFoldDB" id="A0A7W6JQV6"/>
<organism evidence="2 3">
    <name type="scientific">Sphingomonas kyeonggiensis</name>
    <dbReference type="NCBI Taxonomy" id="1268553"/>
    <lineage>
        <taxon>Bacteria</taxon>
        <taxon>Pseudomonadati</taxon>
        <taxon>Pseudomonadota</taxon>
        <taxon>Alphaproteobacteria</taxon>
        <taxon>Sphingomonadales</taxon>
        <taxon>Sphingomonadaceae</taxon>
        <taxon>Sphingomonas</taxon>
    </lineage>
</organism>
<proteinExistence type="predicted"/>
<reference evidence="2 3" key="1">
    <citation type="submission" date="2020-08" db="EMBL/GenBank/DDBJ databases">
        <title>Genomic Encyclopedia of Type Strains, Phase IV (KMG-IV): sequencing the most valuable type-strain genomes for metagenomic binning, comparative biology and taxonomic classification.</title>
        <authorList>
            <person name="Goeker M."/>
        </authorList>
    </citation>
    <scope>NUCLEOTIDE SEQUENCE [LARGE SCALE GENOMIC DNA]</scope>
    <source>
        <strain evidence="2 3">DSM 101806</strain>
    </source>
</reference>
<dbReference type="Proteomes" id="UP000557392">
    <property type="component" value="Unassembled WGS sequence"/>
</dbReference>
<keyword evidence="3" id="KW-1185">Reference proteome</keyword>